<accession>A0A918JU80</accession>
<organism evidence="1 2">
    <name type="scientific">Aquimarina muelleri</name>
    <dbReference type="NCBI Taxonomy" id="279356"/>
    <lineage>
        <taxon>Bacteria</taxon>
        <taxon>Pseudomonadati</taxon>
        <taxon>Bacteroidota</taxon>
        <taxon>Flavobacteriia</taxon>
        <taxon>Flavobacteriales</taxon>
        <taxon>Flavobacteriaceae</taxon>
        <taxon>Aquimarina</taxon>
    </lineage>
</organism>
<evidence type="ECO:0000313" key="1">
    <source>
        <dbReference type="EMBL" id="GGX12797.1"/>
    </source>
</evidence>
<dbReference type="EMBL" id="BMWS01000006">
    <property type="protein sequence ID" value="GGX12797.1"/>
    <property type="molecule type" value="Genomic_DNA"/>
</dbReference>
<sequence length="86" mass="10592">MKAKKYYKHQKEFISSIVMHFHIDINDFKDCIQAGKCYECLLYQWSIRLYKKGVPVEEAIQIIYRTRIFVLRDKAYNRQLRKAMYY</sequence>
<reference evidence="1 2" key="1">
    <citation type="journal article" date="2014" name="Int. J. Syst. Evol. Microbiol.">
        <title>Complete genome sequence of Corynebacterium casei LMG S-19264T (=DSM 44701T), isolated from a smear-ripened cheese.</title>
        <authorList>
            <consortium name="US DOE Joint Genome Institute (JGI-PGF)"/>
            <person name="Walter F."/>
            <person name="Albersmeier A."/>
            <person name="Kalinowski J."/>
            <person name="Ruckert C."/>
        </authorList>
    </citation>
    <scope>NUCLEOTIDE SEQUENCE [LARGE SCALE GENOMIC DNA]</scope>
    <source>
        <strain evidence="1 2">KCTC 12285</strain>
    </source>
</reference>
<gene>
    <name evidence="1" type="ORF">GCM10007384_13250</name>
</gene>
<dbReference type="AlphaFoldDB" id="A0A918JU80"/>
<name>A0A918JU80_9FLAO</name>
<comment type="caution">
    <text evidence="1">The sequence shown here is derived from an EMBL/GenBank/DDBJ whole genome shotgun (WGS) entry which is preliminary data.</text>
</comment>
<keyword evidence="2" id="KW-1185">Reference proteome</keyword>
<evidence type="ECO:0000313" key="2">
    <source>
        <dbReference type="Proteomes" id="UP000601108"/>
    </source>
</evidence>
<protein>
    <submittedName>
        <fullName evidence="1">Uncharacterized protein</fullName>
    </submittedName>
</protein>
<proteinExistence type="predicted"/>
<dbReference type="Proteomes" id="UP000601108">
    <property type="component" value="Unassembled WGS sequence"/>
</dbReference>
<dbReference type="RefSeq" id="WP_027411539.1">
    <property type="nucleotide sequence ID" value="NZ_BMWS01000006.1"/>
</dbReference>